<feature type="non-terminal residue" evidence="6">
    <location>
        <position position="135"/>
    </location>
</feature>
<evidence type="ECO:0000256" key="3">
    <source>
        <dbReference type="ARBA" id="ARBA00022741"/>
    </source>
</evidence>
<dbReference type="Gene3D" id="3.40.440.10">
    <property type="entry name" value="Adenylosuccinate Synthetase, subunit A, domain 1"/>
    <property type="match status" value="1"/>
</dbReference>
<gene>
    <name evidence="6" type="ORF">S01H1_14215</name>
</gene>
<evidence type="ECO:0000256" key="2">
    <source>
        <dbReference type="ARBA" id="ARBA00022723"/>
    </source>
</evidence>
<protein>
    <recommendedName>
        <fullName evidence="7">Adenylosuccinate synthase</fullName>
    </recommendedName>
</protein>
<dbReference type="GO" id="GO:0046872">
    <property type="term" value="F:metal ion binding"/>
    <property type="evidence" value="ECO:0007669"/>
    <property type="project" value="UniProtKB-KW"/>
</dbReference>
<dbReference type="AlphaFoldDB" id="X0U1N9"/>
<dbReference type="GO" id="GO:0000166">
    <property type="term" value="F:nucleotide binding"/>
    <property type="evidence" value="ECO:0007669"/>
    <property type="project" value="UniProtKB-KW"/>
</dbReference>
<dbReference type="GO" id="GO:0005737">
    <property type="term" value="C:cytoplasm"/>
    <property type="evidence" value="ECO:0007669"/>
    <property type="project" value="TreeGrafter"/>
</dbReference>
<name>X0U1N9_9ZZZZ</name>
<dbReference type="PANTHER" id="PTHR11846">
    <property type="entry name" value="ADENYLOSUCCINATE SYNTHETASE"/>
    <property type="match status" value="1"/>
</dbReference>
<reference evidence="6" key="1">
    <citation type="journal article" date="2014" name="Front. Microbiol.">
        <title>High frequency of phylogenetically diverse reductive dehalogenase-homologous genes in deep subseafloor sedimentary metagenomes.</title>
        <authorList>
            <person name="Kawai M."/>
            <person name="Futagami T."/>
            <person name="Toyoda A."/>
            <person name="Takaki Y."/>
            <person name="Nishi S."/>
            <person name="Hori S."/>
            <person name="Arai W."/>
            <person name="Tsubouchi T."/>
            <person name="Morono Y."/>
            <person name="Uchiyama I."/>
            <person name="Ito T."/>
            <person name="Fujiyama A."/>
            <person name="Inagaki F."/>
            <person name="Takami H."/>
        </authorList>
    </citation>
    <scope>NUCLEOTIDE SEQUENCE</scope>
    <source>
        <strain evidence="6">Expedition CK06-06</strain>
    </source>
</reference>
<keyword evidence="5" id="KW-0460">Magnesium</keyword>
<evidence type="ECO:0000256" key="5">
    <source>
        <dbReference type="ARBA" id="ARBA00022842"/>
    </source>
</evidence>
<keyword evidence="4" id="KW-0658">Purine biosynthesis</keyword>
<evidence type="ECO:0000256" key="1">
    <source>
        <dbReference type="ARBA" id="ARBA00022598"/>
    </source>
</evidence>
<sequence>MDIVIGATFGDEGKGLITHHLASRHGRDSIVVRFNGGAQAGHTVVTKNSKRHVFRHVGSGTFAGAATFLSQFFISNPILFLEELKELKNLKLKPKVYIDPESPITTPYDMMINQMAEEFRGNQRHGSCGVGFAET</sequence>
<proteinExistence type="predicted"/>
<dbReference type="SUPFAM" id="SSF52540">
    <property type="entry name" value="P-loop containing nucleoside triphosphate hydrolases"/>
    <property type="match status" value="1"/>
</dbReference>
<dbReference type="GO" id="GO:0046040">
    <property type="term" value="P:IMP metabolic process"/>
    <property type="evidence" value="ECO:0007669"/>
    <property type="project" value="TreeGrafter"/>
</dbReference>
<dbReference type="EMBL" id="BARS01007381">
    <property type="protein sequence ID" value="GAF82360.1"/>
    <property type="molecule type" value="Genomic_DNA"/>
</dbReference>
<dbReference type="Pfam" id="PF00709">
    <property type="entry name" value="Adenylsucc_synt"/>
    <property type="match status" value="1"/>
</dbReference>
<dbReference type="SMART" id="SM00788">
    <property type="entry name" value="Adenylsucc_synt"/>
    <property type="match status" value="1"/>
</dbReference>
<evidence type="ECO:0000313" key="6">
    <source>
        <dbReference type="EMBL" id="GAF82360.1"/>
    </source>
</evidence>
<dbReference type="InterPro" id="IPR027417">
    <property type="entry name" value="P-loop_NTPase"/>
</dbReference>
<dbReference type="InterPro" id="IPR042109">
    <property type="entry name" value="Adenylosuccinate_synth_dom1"/>
</dbReference>
<evidence type="ECO:0008006" key="7">
    <source>
        <dbReference type="Google" id="ProtNLM"/>
    </source>
</evidence>
<dbReference type="InterPro" id="IPR001114">
    <property type="entry name" value="Adenylosuccinate_synthetase"/>
</dbReference>
<comment type="caution">
    <text evidence="6">The sequence shown here is derived from an EMBL/GenBank/DDBJ whole genome shotgun (WGS) entry which is preliminary data.</text>
</comment>
<dbReference type="PANTHER" id="PTHR11846:SF0">
    <property type="entry name" value="ADENYLOSUCCINATE SYNTHETASE"/>
    <property type="match status" value="1"/>
</dbReference>
<organism evidence="6">
    <name type="scientific">marine sediment metagenome</name>
    <dbReference type="NCBI Taxonomy" id="412755"/>
    <lineage>
        <taxon>unclassified sequences</taxon>
        <taxon>metagenomes</taxon>
        <taxon>ecological metagenomes</taxon>
    </lineage>
</organism>
<keyword evidence="2" id="KW-0479">Metal-binding</keyword>
<keyword evidence="3" id="KW-0547">Nucleotide-binding</keyword>
<keyword evidence="1" id="KW-0436">Ligase</keyword>
<evidence type="ECO:0000256" key="4">
    <source>
        <dbReference type="ARBA" id="ARBA00022755"/>
    </source>
</evidence>
<dbReference type="GO" id="GO:0004019">
    <property type="term" value="F:adenylosuccinate synthase activity"/>
    <property type="evidence" value="ECO:0007669"/>
    <property type="project" value="InterPro"/>
</dbReference>
<dbReference type="GO" id="GO:0044208">
    <property type="term" value="P:'de novo' AMP biosynthetic process"/>
    <property type="evidence" value="ECO:0007669"/>
    <property type="project" value="TreeGrafter"/>
</dbReference>
<accession>X0U1N9</accession>